<gene>
    <name evidence="1" type="ORF">DS031_11800</name>
</gene>
<proteinExistence type="predicted"/>
<dbReference type="Pfam" id="PF12787">
    <property type="entry name" value="EcsC"/>
    <property type="match status" value="1"/>
</dbReference>
<protein>
    <submittedName>
        <fullName evidence="1">EcsC family protein</fullName>
    </submittedName>
</protein>
<comment type="caution">
    <text evidence="1">The sequence shown here is derived from an EMBL/GenBank/DDBJ whole genome shotgun (WGS) entry which is preliminary data.</text>
</comment>
<evidence type="ECO:0000313" key="2">
    <source>
        <dbReference type="Proteomes" id="UP000253314"/>
    </source>
</evidence>
<dbReference type="AlphaFoldDB" id="A0A366XVY5"/>
<keyword evidence="2" id="KW-1185">Reference proteome</keyword>
<sequence length="243" mass="28116">MNSYEQMVGAELKEWQKKITKRSSLVERYAKSVQKKVNKVIPDKVHDVVTTSVKTIVKGALLGSEYTTKRHVLHHKNLEEREQLVKGKLLSYRRTAIVEGAGTGAGGLLLGVADFPLLLSIKMKFLFDAASIYGFDVKDYRERLYIIYLFQLAFSSDDKRKEAYEKIVHWDETVNNYPVESTYLEQLDWKTFQQEYRDYMDLAKLLQLIPGIGAVFGAYSNYKLLDELGEVAMNGYRMRWFSK</sequence>
<dbReference type="Proteomes" id="UP000253314">
    <property type="component" value="Unassembled WGS sequence"/>
</dbReference>
<dbReference type="EMBL" id="QOCW01000011">
    <property type="protein sequence ID" value="RBW69315.1"/>
    <property type="molecule type" value="Genomic_DNA"/>
</dbReference>
<organism evidence="1 2">
    <name type="scientific">Bacillus taeanensis</name>
    <dbReference type="NCBI Taxonomy" id="273032"/>
    <lineage>
        <taxon>Bacteria</taxon>
        <taxon>Bacillati</taxon>
        <taxon>Bacillota</taxon>
        <taxon>Bacilli</taxon>
        <taxon>Bacillales</taxon>
        <taxon>Bacillaceae</taxon>
        <taxon>Bacillus</taxon>
    </lineage>
</organism>
<reference evidence="1 2" key="1">
    <citation type="submission" date="2018-07" db="EMBL/GenBank/DDBJ databases">
        <title>Lottiidibacillus patelloidae gen. nov., sp. nov., isolated from the intestinal tract of a marine limpet and the reclassification of B. taeanensis BH030017T, B. algicola KMM 3737T and B. hwajinpoensis SW-72T as genus Lottiidibacillus.</title>
        <authorList>
            <person name="Liu R."/>
            <person name="Huang Z."/>
        </authorList>
    </citation>
    <scope>NUCLEOTIDE SEQUENCE [LARGE SCALE GENOMIC DNA]</scope>
    <source>
        <strain evidence="1 2">BH030017</strain>
    </source>
</reference>
<evidence type="ECO:0000313" key="1">
    <source>
        <dbReference type="EMBL" id="RBW69315.1"/>
    </source>
</evidence>
<name>A0A366XVY5_9BACI</name>
<accession>A0A366XVY5</accession>
<dbReference type="OrthoDB" id="1705901at2"/>
<dbReference type="RefSeq" id="WP_113806287.1">
    <property type="nucleotide sequence ID" value="NZ_QOCW01000011.1"/>
</dbReference>
<dbReference type="PANTHER" id="PTHR41260:SF1">
    <property type="entry name" value="PROTEIN ECSC"/>
    <property type="match status" value="1"/>
</dbReference>
<dbReference type="InterPro" id="IPR024787">
    <property type="entry name" value="EcsC"/>
</dbReference>
<dbReference type="PANTHER" id="PTHR41260">
    <property type="entry name" value="PROTEIN ECSC"/>
    <property type="match status" value="1"/>
</dbReference>